<dbReference type="AlphaFoldDB" id="A0A0A3IIP1"/>
<organism evidence="3 4">
    <name type="scientific">Lysinibacillus odysseyi 34hs-1 = NBRC 100172</name>
    <dbReference type="NCBI Taxonomy" id="1220589"/>
    <lineage>
        <taxon>Bacteria</taxon>
        <taxon>Bacillati</taxon>
        <taxon>Bacillota</taxon>
        <taxon>Bacilli</taxon>
        <taxon>Bacillales</taxon>
        <taxon>Bacillaceae</taxon>
        <taxon>Lysinibacillus</taxon>
    </lineage>
</organism>
<reference evidence="3 4" key="1">
    <citation type="submission" date="2014-02" db="EMBL/GenBank/DDBJ databases">
        <title>Draft genome sequence of Lysinibacillus odysseyi NBRC 100172.</title>
        <authorList>
            <person name="Zhang F."/>
            <person name="Wang G."/>
            <person name="Zhang L."/>
        </authorList>
    </citation>
    <scope>NUCLEOTIDE SEQUENCE [LARGE SCALE GENOMIC DNA]</scope>
    <source>
        <strain evidence="3 4">NBRC 100172</strain>
    </source>
</reference>
<dbReference type="InterPro" id="IPR000073">
    <property type="entry name" value="AB_hydrolase_1"/>
</dbReference>
<accession>A0A0A3IIP1</accession>
<dbReference type="STRING" id="1220589.CD32_17695"/>
<dbReference type="GO" id="GO:0016020">
    <property type="term" value="C:membrane"/>
    <property type="evidence" value="ECO:0007669"/>
    <property type="project" value="TreeGrafter"/>
</dbReference>
<sequence length="288" mass="32771">MYYFRKGGEMMNRSIEVNGSEIYYYDSQTKGDTVVAVHGLTGNHLQLSHYRNLLEGSYRFISVDLKGRGNSAPATEKTGIEQHTQDILALLDALQIRNPILIGYSMGAFIMANIASRRHDVKALVLLDGAAECTPDHQNKIVEPSLGRISKIYPTADAYVEEVKNIYDNLGVKWSQELEEMARYEIKQIDAGWTHRSDEDKIRQDFKSFYTYKPEEVFTSIECPILLIHSQGRIGQMPPLFLNESYVSTMEAAKNIMKVDSETNHYTLVGEKQPEINTAIQTFFEKNL</sequence>
<dbReference type="GO" id="GO:0016787">
    <property type="term" value="F:hydrolase activity"/>
    <property type="evidence" value="ECO:0007669"/>
    <property type="project" value="UniProtKB-KW"/>
</dbReference>
<dbReference type="InterPro" id="IPR050266">
    <property type="entry name" value="AB_hydrolase_sf"/>
</dbReference>
<keyword evidence="4" id="KW-1185">Reference proteome</keyword>
<dbReference type="Gene3D" id="3.40.50.1820">
    <property type="entry name" value="alpha/beta hydrolase"/>
    <property type="match status" value="1"/>
</dbReference>
<protein>
    <recommendedName>
        <fullName evidence="2">AB hydrolase-1 domain-containing protein</fullName>
    </recommendedName>
</protein>
<feature type="domain" description="AB hydrolase-1" evidence="2">
    <location>
        <begin position="33"/>
        <end position="137"/>
    </location>
</feature>
<dbReference type="SUPFAM" id="SSF53474">
    <property type="entry name" value="alpha/beta-Hydrolases"/>
    <property type="match status" value="1"/>
</dbReference>
<comment type="caution">
    <text evidence="3">The sequence shown here is derived from an EMBL/GenBank/DDBJ whole genome shotgun (WGS) entry which is preliminary data.</text>
</comment>
<dbReference type="Proteomes" id="UP000030437">
    <property type="component" value="Unassembled WGS sequence"/>
</dbReference>
<evidence type="ECO:0000313" key="3">
    <source>
        <dbReference type="EMBL" id="KGR82688.1"/>
    </source>
</evidence>
<evidence type="ECO:0000313" key="4">
    <source>
        <dbReference type="Proteomes" id="UP000030437"/>
    </source>
</evidence>
<evidence type="ECO:0000256" key="1">
    <source>
        <dbReference type="ARBA" id="ARBA00022801"/>
    </source>
</evidence>
<dbReference type="OrthoDB" id="9773293at2"/>
<proteinExistence type="predicted"/>
<dbReference type="PANTHER" id="PTHR43798:SF31">
    <property type="entry name" value="AB HYDROLASE SUPERFAMILY PROTEIN YCLE"/>
    <property type="match status" value="1"/>
</dbReference>
<gene>
    <name evidence="3" type="ORF">CD32_17695</name>
</gene>
<dbReference type="EMBL" id="JPVP01000059">
    <property type="protein sequence ID" value="KGR82688.1"/>
    <property type="molecule type" value="Genomic_DNA"/>
</dbReference>
<name>A0A0A3IIP1_9BACI</name>
<dbReference type="InterPro" id="IPR029058">
    <property type="entry name" value="AB_hydrolase_fold"/>
</dbReference>
<dbReference type="PANTHER" id="PTHR43798">
    <property type="entry name" value="MONOACYLGLYCEROL LIPASE"/>
    <property type="match status" value="1"/>
</dbReference>
<keyword evidence="1" id="KW-0378">Hydrolase</keyword>
<dbReference type="eggNOG" id="COG0596">
    <property type="taxonomic scope" value="Bacteria"/>
</dbReference>
<dbReference type="Pfam" id="PF00561">
    <property type="entry name" value="Abhydrolase_1"/>
    <property type="match status" value="1"/>
</dbReference>
<evidence type="ECO:0000259" key="2">
    <source>
        <dbReference type="Pfam" id="PF00561"/>
    </source>
</evidence>